<feature type="region of interest" description="Disordered" evidence="8">
    <location>
        <begin position="268"/>
        <end position="401"/>
    </location>
</feature>
<feature type="compositionally biased region" description="Polar residues" evidence="8">
    <location>
        <begin position="279"/>
        <end position="299"/>
    </location>
</feature>
<dbReference type="Pfam" id="PF02586">
    <property type="entry name" value="SRAP"/>
    <property type="match status" value="1"/>
</dbReference>
<dbReference type="GO" id="GO:0008233">
    <property type="term" value="F:peptidase activity"/>
    <property type="evidence" value="ECO:0007669"/>
    <property type="project" value="UniProtKB-KW"/>
</dbReference>
<dbReference type="OMA" id="SYNKGPQ"/>
<keyword evidence="5" id="KW-0190">Covalent protein-DNA linkage</keyword>
<dbReference type="InterPro" id="IPR036590">
    <property type="entry name" value="SRAP-like"/>
</dbReference>
<dbReference type="STRING" id="1858805.M5FW18"/>
<dbReference type="AlphaFoldDB" id="M5FW18"/>
<dbReference type="GO" id="GO:0006508">
    <property type="term" value="P:proteolysis"/>
    <property type="evidence" value="ECO:0007669"/>
    <property type="project" value="UniProtKB-KW"/>
</dbReference>
<reference evidence="9 10" key="1">
    <citation type="journal article" date="2012" name="Science">
        <title>The Paleozoic origin of enzymatic lignin decomposition reconstructed from 31 fungal genomes.</title>
        <authorList>
            <person name="Floudas D."/>
            <person name="Binder M."/>
            <person name="Riley R."/>
            <person name="Barry K."/>
            <person name="Blanchette R.A."/>
            <person name="Henrissat B."/>
            <person name="Martinez A.T."/>
            <person name="Otillar R."/>
            <person name="Spatafora J.W."/>
            <person name="Yadav J.S."/>
            <person name="Aerts A."/>
            <person name="Benoit I."/>
            <person name="Boyd A."/>
            <person name="Carlson A."/>
            <person name="Copeland A."/>
            <person name="Coutinho P.M."/>
            <person name="de Vries R.P."/>
            <person name="Ferreira P."/>
            <person name="Findley K."/>
            <person name="Foster B."/>
            <person name="Gaskell J."/>
            <person name="Glotzer D."/>
            <person name="Gorecki P."/>
            <person name="Heitman J."/>
            <person name="Hesse C."/>
            <person name="Hori C."/>
            <person name="Igarashi K."/>
            <person name="Jurgens J.A."/>
            <person name="Kallen N."/>
            <person name="Kersten P."/>
            <person name="Kohler A."/>
            <person name="Kuees U."/>
            <person name="Kumar T.K.A."/>
            <person name="Kuo A."/>
            <person name="LaButti K."/>
            <person name="Larrondo L.F."/>
            <person name="Lindquist E."/>
            <person name="Ling A."/>
            <person name="Lombard V."/>
            <person name="Lucas S."/>
            <person name="Lundell T."/>
            <person name="Martin R."/>
            <person name="McLaughlin D.J."/>
            <person name="Morgenstern I."/>
            <person name="Morin E."/>
            <person name="Murat C."/>
            <person name="Nagy L.G."/>
            <person name="Nolan M."/>
            <person name="Ohm R.A."/>
            <person name="Patyshakuliyeva A."/>
            <person name="Rokas A."/>
            <person name="Ruiz-Duenas F.J."/>
            <person name="Sabat G."/>
            <person name="Salamov A."/>
            <person name="Samejima M."/>
            <person name="Schmutz J."/>
            <person name="Slot J.C."/>
            <person name="St John F."/>
            <person name="Stenlid J."/>
            <person name="Sun H."/>
            <person name="Sun S."/>
            <person name="Syed K."/>
            <person name="Tsang A."/>
            <person name="Wiebenga A."/>
            <person name="Young D."/>
            <person name="Pisabarro A."/>
            <person name="Eastwood D.C."/>
            <person name="Martin F."/>
            <person name="Cullen D."/>
            <person name="Grigoriev I.V."/>
            <person name="Hibbett D.S."/>
        </authorList>
    </citation>
    <scope>NUCLEOTIDE SEQUENCE [LARGE SCALE GENOMIC DNA]</scope>
    <source>
        <strain evidence="9 10">DJM-731 SS1</strain>
    </source>
</reference>
<feature type="compositionally biased region" description="Basic and acidic residues" evidence="8">
    <location>
        <begin position="269"/>
        <end position="278"/>
    </location>
</feature>
<dbReference type="SUPFAM" id="SSF143081">
    <property type="entry name" value="BB1717-like"/>
    <property type="match status" value="1"/>
</dbReference>
<dbReference type="PANTHER" id="PTHR13604:SF0">
    <property type="entry name" value="ABASIC SITE PROCESSING PROTEIN HMCES"/>
    <property type="match status" value="1"/>
</dbReference>
<dbReference type="GO" id="GO:0106300">
    <property type="term" value="P:protein-DNA covalent cross-linking repair"/>
    <property type="evidence" value="ECO:0007669"/>
    <property type="project" value="InterPro"/>
</dbReference>
<dbReference type="RefSeq" id="XP_040627456.1">
    <property type="nucleotide sequence ID" value="XM_040770306.1"/>
</dbReference>
<dbReference type="OrthoDB" id="2111841at2759"/>
<evidence type="ECO:0000256" key="7">
    <source>
        <dbReference type="ARBA" id="ARBA00023239"/>
    </source>
</evidence>
<name>M5FW18_DACPD</name>
<dbReference type="GO" id="GO:0016829">
    <property type="term" value="F:lyase activity"/>
    <property type="evidence" value="ECO:0007669"/>
    <property type="project" value="UniProtKB-KW"/>
</dbReference>
<comment type="similarity">
    <text evidence="1">Belongs to the SOS response-associated peptidase family.</text>
</comment>
<proteinExistence type="inferred from homology"/>
<dbReference type="HOGENOM" id="CLU_035990_0_2_1"/>
<dbReference type="EMBL" id="JH795866">
    <property type="protein sequence ID" value="EJU00559.1"/>
    <property type="molecule type" value="Genomic_DNA"/>
</dbReference>
<evidence type="ECO:0000256" key="4">
    <source>
        <dbReference type="ARBA" id="ARBA00022801"/>
    </source>
</evidence>
<dbReference type="GO" id="GO:0003697">
    <property type="term" value="F:single-stranded DNA binding"/>
    <property type="evidence" value="ECO:0007669"/>
    <property type="project" value="InterPro"/>
</dbReference>
<keyword evidence="7" id="KW-0456">Lyase</keyword>
<dbReference type="PANTHER" id="PTHR13604">
    <property type="entry name" value="DC12-RELATED"/>
    <property type="match status" value="1"/>
</dbReference>
<keyword evidence="2" id="KW-0645">Protease</keyword>
<protein>
    <submittedName>
        <fullName evidence="9">DUF159-domain-containing protein</fullName>
    </submittedName>
</protein>
<evidence type="ECO:0000313" key="10">
    <source>
        <dbReference type="Proteomes" id="UP000030653"/>
    </source>
</evidence>
<keyword evidence="3" id="KW-0227">DNA damage</keyword>
<accession>M5FW18</accession>
<dbReference type="InterPro" id="IPR003738">
    <property type="entry name" value="SRAP"/>
</dbReference>
<evidence type="ECO:0000256" key="8">
    <source>
        <dbReference type="SAM" id="MobiDB-lite"/>
    </source>
</evidence>
<keyword evidence="4" id="KW-0378">Hydrolase</keyword>
<dbReference type="Gene3D" id="3.90.1680.10">
    <property type="entry name" value="SOS response associated peptidase-like"/>
    <property type="match status" value="1"/>
</dbReference>
<evidence type="ECO:0000256" key="2">
    <source>
        <dbReference type="ARBA" id="ARBA00022670"/>
    </source>
</evidence>
<dbReference type="GeneID" id="63685368"/>
<evidence type="ECO:0000256" key="6">
    <source>
        <dbReference type="ARBA" id="ARBA00023125"/>
    </source>
</evidence>
<gene>
    <name evidence="9" type="ORF">DACRYDRAFT_117052</name>
</gene>
<keyword evidence="6" id="KW-0238">DNA-binding</keyword>
<dbReference type="Proteomes" id="UP000030653">
    <property type="component" value="Unassembled WGS sequence"/>
</dbReference>
<keyword evidence="10" id="KW-1185">Reference proteome</keyword>
<evidence type="ECO:0000256" key="1">
    <source>
        <dbReference type="ARBA" id="ARBA00008136"/>
    </source>
</evidence>
<evidence type="ECO:0000313" key="9">
    <source>
        <dbReference type="EMBL" id="EJU00559.1"/>
    </source>
</evidence>
<evidence type="ECO:0000256" key="5">
    <source>
        <dbReference type="ARBA" id="ARBA00023124"/>
    </source>
</evidence>
<evidence type="ECO:0000256" key="3">
    <source>
        <dbReference type="ARBA" id="ARBA00022763"/>
    </source>
</evidence>
<sequence>MCGRYALGINPDVPQQVRHDYPAVNPRRWVGGDRHRPRFNVAPRSNAPVVRQDPHDGHEYFLQEMQWGVIPHWTKHEPDGSSPLNTINARSEALMERGGMWASLKGKKRCLVVCDGYYEWLKKGSQRTPYFTRQPDGKCMLLAGLWDSVTYEGATEPLFTYTIITTDSSKELSFLHDRMPVVLSTEEDIKTWLDPTITEWSNERLGKLLRPYEGHLEWYVPATARIYVFLMDAYSYPVAQEVGNVRKDSPTFIQPVSKRADGIQAMFQKQEKKQEVRRSQTPTTGGAESPKPESSQASTKVARDEKGEGGAFVSEDNQPSQALPPATPTRKRKTTEESDSDVVEVSPLPKKPKAEHKSAGKLKPTPAKKKLQETTPKITKFFGGKNEPKESPKITSFFKKT</sequence>
<organism evidence="9 10">
    <name type="scientific">Dacryopinax primogenitus (strain DJM 731)</name>
    <name type="common">Brown rot fungus</name>
    <dbReference type="NCBI Taxonomy" id="1858805"/>
    <lineage>
        <taxon>Eukaryota</taxon>
        <taxon>Fungi</taxon>
        <taxon>Dikarya</taxon>
        <taxon>Basidiomycota</taxon>
        <taxon>Agaricomycotina</taxon>
        <taxon>Dacrymycetes</taxon>
        <taxon>Dacrymycetales</taxon>
        <taxon>Dacrymycetaceae</taxon>
        <taxon>Dacryopinax</taxon>
    </lineage>
</organism>